<keyword evidence="2" id="KW-1133">Transmembrane helix</keyword>
<dbReference type="EMBL" id="JAGKQM010000012">
    <property type="protein sequence ID" value="KAH0897386.1"/>
    <property type="molecule type" value="Genomic_DNA"/>
</dbReference>
<dbReference type="Pfam" id="PF00664">
    <property type="entry name" value="ABC_membrane"/>
    <property type="match status" value="1"/>
</dbReference>
<evidence type="ECO:0000313" key="5">
    <source>
        <dbReference type="EMBL" id="KAH0896781.1"/>
    </source>
</evidence>
<dbReference type="PANTHER" id="PTHR43411">
    <property type="entry name" value="ADENYLOSUCCINATE LYASE"/>
    <property type="match status" value="1"/>
</dbReference>
<keyword evidence="1" id="KW-0812">Transmembrane</keyword>
<name>A0ABQ8AXY0_BRANA</name>
<comment type="caution">
    <text evidence="6">The sequence shown here is derived from an EMBL/GenBank/DDBJ whole genome shotgun (WGS) entry which is preliminary data.</text>
</comment>
<dbReference type="InterPro" id="IPR011527">
    <property type="entry name" value="ABC1_TM_dom"/>
</dbReference>
<feature type="domain" description="ABC transmembrane type-1" evidence="4">
    <location>
        <begin position="155"/>
        <end position="233"/>
    </location>
</feature>
<evidence type="ECO:0000256" key="3">
    <source>
        <dbReference type="ARBA" id="ARBA00023136"/>
    </source>
</evidence>
<dbReference type="InterPro" id="IPR036640">
    <property type="entry name" value="ABC1_TM_sf"/>
</dbReference>
<protein>
    <recommendedName>
        <fullName evidence="4">ABC transmembrane type-1 domain-containing protein</fullName>
    </recommendedName>
</protein>
<evidence type="ECO:0000256" key="2">
    <source>
        <dbReference type="ARBA" id="ARBA00022989"/>
    </source>
</evidence>
<evidence type="ECO:0000259" key="4">
    <source>
        <dbReference type="PROSITE" id="PS50929"/>
    </source>
</evidence>
<dbReference type="SUPFAM" id="SSF90123">
    <property type="entry name" value="ABC transporter transmembrane region"/>
    <property type="match status" value="1"/>
</dbReference>
<dbReference type="EMBL" id="JAGKQM010000012">
    <property type="protein sequence ID" value="KAH0896781.1"/>
    <property type="molecule type" value="Genomic_DNA"/>
</dbReference>
<keyword evidence="3" id="KW-0472">Membrane</keyword>
<dbReference type="PROSITE" id="PS50929">
    <property type="entry name" value="ABC_TM1F"/>
    <property type="match status" value="1"/>
</dbReference>
<dbReference type="InterPro" id="IPR008948">
    <property type="entry name" value="L-Aspartase-like"/>
</dbReference>
<reference evidence="6 7" key="1">
    <citation type="submission" date="2021-05" db="EMBL/GenBank/DDBJ databases">
        <title>Genome Assembly of Synthetic Allotetraploid Brassica napus Reveals Homoeologous Exchanges between Subgenomes.</title>
        <authorList>
            <person name="Davis J.T."/>
        </authorList>
    </citation>
    <scope>NUCLEOTIDE SEQUENCE [LARGE SCALE GENOMIC DNA]</scope>
    <source>
        <strain evidence="7">cv. Da-Ae</strain>
        <tissue evidence="6">Seedling</tissue>
    </source>
</reference>
<dbReference type="SUPFAM" id="SSF48557">
    <property type="entry name" value="L-aspartase-like"/>
    <property type="match status" value="1"/>
</dbReference>
<evidence type="ECO:0000313" key="7">
    <source>
        <dbReference type="Proteomes" id="UP000824890"/>
    </source>
</evidence>
<evidence type="ECO:0000256" key="1">
    <source>
        <dbReference type="ARBA" id="ARBA00022692"/>
    </source>
</evidence>
<keyword evidence="7" id="KW-1185">Reference proteome</keyword>
<dbReference type="PANTHER" id="PTHR43411:SF6">
    <property type="entry name" value="ADENYLOSUCCINATE LYASE"/>
    <property type="match status" value="1"/>
</dbReference>
<dbReference type="InterPro" id="IPR047136">
    <property type="entry name" value="PurB_bact"/>
</dbReference>
<gene>
    <name evidence="5" type="ORF">HID58_046349</name>
    <name evidence="6" type="ORF">HID58_046954</name>
</gene>
<proteinExistence type="predicted"/>
<dbReference type="Gene3D" id="1.10.275.10">
    <property type="entry name" value="Fumarase/aspartase (N-terminal domain)"/>
    <property type="match status" value="1"/>
</dbReference>
<dbReference type="Proteomes" id="UP000824890">
    <property type="component" value="Unassembled WGS sequence"/>
</dbReference>
<dbReference type="InterPro" id="IPR024083">
    <property type="entry name" value="Fumarase/histidase_N"/>
</dbReference>
<evidence type="ECO:0000313" key="6">
    <source>
        <dbReference type="EMBL" id="KAH0897386.1"/>
    </source>
</evidence>
<dbReference type="Gene3D" id="1.20.1560.10">
    <property type="entry name" value="ABC transporter type 1, transmembrane domain"/>
    <property type="match status" value="1"/>
</dbReference>
<organism evidence="6 7">
    <name type="scientific">Brassica napus</name>
    <name type="common">Rape</name>
    <dbReference type="NCBI Taxonomy" id="3708"/>
    <lineage>
        <taxon>Eukaryota</taxon>
        <taxon>Viridiplantae</taxon>
        <taxon>Streptophyta</taxon>
        <taxon>Embryophyta</taxon>
        <taxon>Tracheophyta</taxon>
        <taxon>Spermatophyta</taxon>
        <taxon>Magnoliopsida</taxon>
        <taxon>eudicotyledons</taxon>
        <taxon>Gunneridae</taxon>
        <taxon>Pentapetalae</taxon>
        <taxon>rosids</taxon>
        <taxon>malvids</taxon>
        <taxon>Brassicales</taxon>
        <taxon>Brassicaceae</taxon>
        <taxon>Brassiceae</taxon>
        <taxon>Brassica</taxon>
    </lineage>
</organism>
<accession>A0ABQ8AXY0</accession>
<sequence>MIPTLEPLKAQSMAMKPQLRTLLSSSHLLPTGLSFLCFGHSLLICESWFHQSIKWLLRLSKIPELTKVPSFSKEAEAYLQAIIDGFNVEAALEVKKIEKVTNHDVKAVEYFLKQKCESHPEFAKDINNLSHRLMLRESLSSVILPSMDELIKGGFLDVTVERQAARIRSMYLKTILRQDIGFFNVETNTGEVVGRMSGDTVLIQDAMGEKVGKFIQLVSTFVGGFALAFVKGWLRSSSRIIYYVQKQQGSQRKMIPMMPLTTFHPLRYKQLIDIATGTNNLPVKFDMKDKHYPRCSWTNKNVTISEGNNGGQNWSTTKQVKNGLLAQFRDLHSMTIMKYKVVIITSINPRVFKGKLILATTPATRF</sequence>